<name>A0A1F6E4X3_9BACT</name>
<evidence type="ECO:0000313" key="1">
    <source>
        <dbReference type="EMBL" id="OGG68733.1"/>
    </source>
</evidence>
<protein>
    <submittedName>
        <fullName evidence="1">Uncharacterized protein</fullName>
    </submittedName>
</protein>
<comment type="caution">
    <text evidence="1">The sequence shown here is derived from an EMBL/GenBank/DDBJ whole genome shotgun (WGS) entry which is preliminary data.</text>
</comment>
<dbReference type="Proteomes" id="UP000176914">
    <property type="component" value="Unassembled WGS sequence"/>
</dbReference>
<evidence type="ECO:0000313" key="2">
    <source>
        <dbReference type="Proteomes" id="UP000176914"/>
    </source>
</evidence>
<gene>
    <name evidence="1" type="ORF">A3C20_02330</name>
</gene>
<dbReference type="AlphaFoldDB" id="A0A1F6E4X3"/>
<organism evidence="1 2">
    <name type="scientific">Candidatus Kaiserbacteria bacterium RIFCSPHIGHO2_02_FULL_55_25</name>
    <dbReference type="NCBI Taxonomy" id="1798498"/>
    <lineage>
        <taxon>Bacteria</taxon>
        <taxon>Candidatus Kaiseribacteriota</taxon>
    </lineage>
</organism>
<accession>A0A1F6E4X3</accession>
<sequence length="60" mass="6708">MAMITIPKKLAGNDDLVVIPKKEFDELIARAGNSVSEENVLEWSREAKKLRRAGKLARLS</sequence>
<dbReference type="EMBL" id="MFLL01000029">
    <property type="protein sequence ID" value="OGG68733.1"/>
    <property type="molecule type" value="Genomic_DNA"/>
</dbReference>
<proteinExistence type="predicted"/>
<reference evidence="1 2" key="1">
    <citation type="journal article" date="2016" name="Nat. Commun.">
        <title>Thousands of microbial genomes shed light on interconnected biogeochemical processes in an aquifer system.</title>
        <authorList>
            <person name="Anantharaman K."/>
            <person name="Brown C.T."/>
            <person name="Hug L.A."/>
            <person name="Sharon I."/>
            <person name="Castelle C.J."/>
            <person name="Probst A.J."/>
            <person name="Thomas B.C."/>
            <person name="Singh A."/>
            <person name="Wilkins M.J."/>
            <person name="Karaoz U."/>
            <person name="Brodie E.L."/>
            <person name="Williams K.H."/>
            <person name="Hubbard S.S."/>
            <person name="Banfield J.F."/>
        </authorList>
    </citation>
    <scope>NUCLEOTIDE SEQUENCE [LARGE SCALE GENOMIC DNA]</scope>
</reference>